<feature type="chain" id="PRO_5039061669" evidence="1">
    <location>
        <begin position="19"/>
        <end position="126"/>
    </location>
</feature>
<protein>
    <submittedName>
        <fullName evidence="2">Uncharacterized protein</fullName>
    </submittedName>
</protein>
<gene>
    <name evidence="2" type="ORF">DPMN_085841</name>
</gene>
<accession>A0A9D3YEG6</accession>
<name>A0A9D3YEG6_DREPO</name>
<sequence>MAEVLNLLTCLISMSVLGFPLGIKAFEVDECPRHVNSGQPVNVTWTCTKDTMILVNGIEIGSCDIFSNCMVLPEFSEIYSVVDVNNNCRLHIFKVACEDKDVIVKNTGGKESAVCELDVSGSCAYD</sequence>
<proteinExistence type="predicted"/>
<dbReference type="AlphaFoldDB" id="A0A9D3YEG6"/>
<evidence type="ECO:0000256" key="1">
    <source>
        <dbReference type="SAM" id="SignalP"/>
    </source>
</evidence>
<reference evidence="2" key="1">
    <citation type="journal article" date="2019" name="bioRxiv">
        <title>The Genome of the Zebra Mussel, Dreissena polymorpha: A Resource for Invasive Species Research.</title>
        <authorList>
            <person name="McCartney M.A."/>
            <person name="Auch B."/>
            <person name="Kono T."/>
            <person name="Mallez S."/>
            <person name="Zhang Y."/>
            <person name="Obille A."/>
            <person name="Becker A."/>
            <person name="Abrahante J.E."/>
            <person name="Garbe J."/>
            <person name="Badalamenti J.P."/>
            <person name="Herman A."/>
            <person name="Mangelson H."/>
            <person name="Liachko I."/>
            <person name="Sullivan S."/>
            <person name="Sone E.D."/>
            <person name="Koren S."/>
            <person name="Silverstein K.A.T."/>
            <person name="Beckman K.B."/>
            <person name="Gohl D.M."/>
        </authorList>
    </citation>
    <scope>NUCLEOTIDE SEQUENCE</scope>
    <source>
        <strain evidence="2">Duluth1</strain>
        <tissue evidence="2">Whole animal</tissue>
    </source>
</reference>
<organism evidence="2 3">
    <name type="scientific">Dreissena polymorpha</name>
    <name type="common">Zebra mussel</name>
    <name type="synonym">Mytilus polymorpha</name>
    <dbReference type="NCBI Taxonomy" id="45954"/>
    <lineage>
        <taxon>Eukaryota</taxon>
        <taxon>Metazoa</taxon>
        <taxon>Spiralia</taxon>
        <taxon>Lophotrochozoa</taxon>
        <taxon>Mollusca</taxon>
        <taxon>Bivalvia</taxon>
        <taxon>Autobranchia</taxon>
        <taxon>Heteroconchia</taxon>
        <taxon>Euheterodonta</taxon>
        <taxon>Imparidentia</taxon>
        <taxon>Neoheterodontei</taxon>
        <taxon>Myida</taxon>
        <taxon>Dreissenoidea</taxon>
        <taxon>Dreissenidae</taxon>
        <taxon>Dreissena</taxon>
    </lineage>
</organism>
<evidence type="ECO:0000313" key="3">
    <source>
        <dbReference type="Proteomes" id="UP000828390"/>
    </source>
</evidence>
<dbReference type="Proteomes" id="UP000828390">
    <property type="component" value="Unassembled WGS sequence"/>
</dbReference>
<keyword evidence="1" id="KW-0732">Signal</keyword>
<feature type="signal peptide" evidence="1">
    <location>
        <begin position="1"/>
        <end position="18"/>
    </location>
</feature>
<comment type="caution">
    <text evidence="2">The sequence shown here is derived from an EMBL/GenBank/DDBJ whole genome shotgun (WGS) entry which is preliminary data.</text>
</comment>
<keyword evidence="3" id="KW-1185">Reference proteome</keyword>
<evidence type="ECO:0000313" key="2">
    <source>
        <dbReference type="EMBL" id="KAH3698322.1"/>
    </source>
</evidence>
<dbReference type="EMBL" id="JAIWYP010000016">
    <property type="protein sequence ID" value="KAH3698322.1"/>
    <property type="molecule type" value="Genomic_DNA"/>
</dbReference>
<reference evidence="2" key="2">
    <citation type="submission" date="2020-11" db="EMBL/GenBank/DDBJ databases">
        <authorList>
            <person name="McCartney M.A."/>
            <person name="Auch B."/>
            <person name="Kono T."/>
            <person name="Mallez S."/>
            <person name="Becker A."/>
            <person name="Gohl D.M."/>
            <person name="Silverstein K.A.T."/>
            <person name="Koren S."/>
            <person name="Bechman K.B."/>
            <person name="Herman A."/>
            <person name="Abrahante J.E."/>
            <person name="Garbe J."/>
        </authorList>
    </citation>
    <scope>NUCLEOTIDE SEQUENCE</scope>
    <source>
        <strain evidence="2">Duluth1</strain>
        <tissue evidence="2">Whole animal</tissue>
    </source>
</reference>